<keyword evidence="4" id="KW-1185">Reference proteome</keyword>
<keyword evidence="1" id="KW-0732">Signal</keyword>
<dbReference type="NCBIfam" id="TIGR02595">
    <property type="entry name" value="PEP_CTERM"/>
    <property type="match status" value="1"/>
</dbReference>
<dbReference type="InterPro" id="IPR013424">
    <property type="entry name" value="Ice-binding_C"/>
</dbReference>
<feature type="domain" description="Ice-binding protein C-terminal" evidence="2">
    <location>
        <begin position="159"/>
        <end position="182"/>
    </location>
</feature>
<evidence type="ECO:0000259" key="2">
    <source>
        <dbReference type="Pfam" id="PF07589"/>
    </source>
</evidence>
<feature type="signal peptide" evidence="1">
    <location>
        <begin position="1"/>
        <end position="22"/>
    </location>
</feature>
<organism evidence="3 4">
    <name type="scientific">Noviherbaspirillum cavernae</name>
    <dbReference type="NCBI Taxonomy" id="2320862"/>
    <lineage>
        <taxon>Bacteria</taxon>
        <taxon>Pseudomonadati</taxon>
        <taxon>Pseudomonadota</taxon>
        <taxon>Betaproteobacteria</taxon>
        <taxon>Burkholderiales</taxon>
        <taxon>Oxalobacteraceae</taxon>
        <taxon>Noviherbaspirillum</taxon>
    </lineage>
</organism>
<reference evidence="3 4" key="1">
    <citation type="submission" date="2018-09" db="EMBL/GenBank/DDBJ databases">
        <authorList>
            <person name="Zhu H."/>
        </authorList>
    </citation>
    <scope>NUCLEOTIDE SEQUENCE [LARGE SCALE GENOMIC DNA]</scope>
    <source>
        <strain evidence="3 4">K2R10-39</strain>
    </source>
</reference>
<gene>
    <name evidence="3" type="ORF">D3870_07260</name>
</gene>
<dbReference type="EMBL" id="QYUN01000002">
    <property type="protein sequence ID" value="RJG07902.1"/>
    <property type="molecule type" value="Genomic_DNA"/>
</dbReference>
<evidence type="ECO:0000313" key="3">
    <source>
        <dbReference type="EMBL" id="RJG07902.1"/>
    </source>
</evidence>
<protein>
    <submittedName>
        <fullName evidence="3">PEP-CTERM sorting domain-containing protein</fullName>
    </submittedName>
</protein>
<proteinExistence type="predicted"/>
<accession>A0A418X5Y8</accession>
<dbReference type="Pfam" id="PF07589">
    <property type="entry name" value="PEP-CTERM"/>
    <property type="match status" value="1"/>
</dbReference>
<sequence>MDSLKKALLGLALVCAFGTVTAAPITIADYVNPSPDRTVTTNNPFTFVFDITDGAESYVAGVDTIVSAELKIHLMDNAQKGNETFTFLIGSGGTSQIYSAQNVNNGSQGQTYSINLLNALADLIADGLLSVKLSATSGNYEFVDATLIAKVEKGTVGNAVPEPTSLALLGISLLGFGVARRRRQ</sequence>
<evidence type="ECO:0000256" key="1">
    <source>
        <dbReference type="SAM" id="SignalP"/>
    </source>
</evidence>
<feature type="chain" id="PRO_5019558266" evidence="1">
    <location>
        <begin position="23"/>
        <end position="184"/>
    </location>
</feature>
<dbReference type="RefSeq" id="WP_119741803.1">
    <property type="nucleotide sequence ID" value="NZ_QYUN01000002.1"/>
</dbReference>
<dbReference type="OrthoDB" id="531718at2"/>
<dbReference type="Proteomes" id="UP000285190">
    <property type="component" value="Unassembled WGS sequence"/>
</dbReference>
<dbReference type="AlphaFoldDB" id="A0A418X5Y8"/>
<comment type="caution">
    <text evidence="3">The sequence shown here is derived from an EMBL/GenBank/DDBJ whole genome shotgun (WGS) entry which is preliminary data.</text>
</comment>
<evidence type="ECO:0000313" key="4">
    <source>
        <dbReference type="Proteomes" id="UP000285190"/>
    </source>
</evidence>
<name>A0A418X5Y8_9BURK</name>